<sequence length="52" mass="5375">MKTLPITNHRERSGGSGGTGGFAGRAVMASFRSGARDDSPSSSSMDLSKEKT</sequence>
<dbReference type="EMBL" id="CM002876">
    <property type="protein sequence ID" value="KFK27413.1"/>
    <property type="molecule type" value="Genomic_DNA"/>
</dbReference>
<feature type="region of interest" description="Disordered" evidence="1">
    <location>
        <begin position="1"/>
        <end position="52"/>
    </location>
</feature>
<feature type="compositionally biased region" description="Gly residues" evidence="1">
    <location>
        <begin position="14"/>
        <end position="23"/>
    </location>
</feature>
<dbReference type="AlphaFoldDB" id="A0A087GC11"/>
<dbReference type="Proteomes" id="UP000029120">
    <property type="component" value="Chromosome 8"/>
</dbReference>
<evidence type="ECO:0000313" key="3">
    <source>
        <dbReference type="Proteomes" id="UP000029120"/>
    </source>
</evidence>
<protein>
    <submittedName>
        <fullName evidence="2">Uncharacterized protein</fullName>
    </submittedName>
</protein>
<evidence type="ECO:0000256" key="1">
    <source>
        <dbReference type="SAM" id="MobiDB-lite"/>
    </source>
</evidence>
<organism evidence="2 3">
    <name type="scientific">Arabis alpina</name>
    <name type="common">Alpine rock-cress</name>
    <dbReference type="NCBI Taxonomy" id="50452"/>
    <lineage>
        <taxon>Eukaryota</taxon>
        <taxon>Viridiplantae</taxon>
        <taxon>Streptophyta</taxon>
        <taxon>Embryophyta</taxon>
        <taxon>Tracheophyta</taxon>
        <taxon>Spermatophyta</taxon>
        <taxon>Magnoliopsida</taxon>
        <taxon>eudicotyledons</taxon>
        <taxon>Gunneridae</taxon>
        <taxon>Pentapetalae</taxon>
        <taxon>rosids</taxon>
        <taxon>malvids</taxon>
        <taxon>Brassicales</taxon>
        <taxon>Brassicaceae</taxon>
        <taxon>Arabideae</taxon>
        <taxon>Arabis</taxon>
    </lineage>
</organism>
<keyword evidence="3" id="KW-1185">Reference proteome</keyword>
<name>A0A087GC11_ARAAL</name>
<gene>
    <name evidence="2" type="ordered locus">AALP_Aa8g379600</name>
</gene>
<proteinExistence type="predicted"/>
<evidence type="ECO:0000313" key="2">
    <source>
        <dbReference type="EMBL" id="KFK27413.1"/>
    </source>
</evidence>
<accession>A0A087GC11</accession>
<reference evidence="3" key="1">
    <citation type="journal article" date="2015" name="Nat. Plants">
        <title>Genome expansion of Arabis alpina linked with retrotransposition and reduced symmetric DNA methylation.</title>
        <authorList>
            <person name="Willing E.M."/>
            <person name="Rawat V."/>
            <person name="Mandakova T."/>
            <person name="Maumus F."/>
            <person name="James G.V."/>
            <person name="Nordstroem K.J."/>
            <person name="Becker C."/>
            <person name="Warthmann N."/>
            <person name="Chica C."/>
            <person name="Szarzynska B."/>
            <person name="Zytnicki M."/>
            <person name="Albani M.C."/>
            <person name="Kiefer C."/>
            <person name="Bergonzi S."/>
            <person name="Castaings L."/>
            <person name="Mateos J.L."/>
            <person name="Berns M.C."/>
            <person name="Bujdoso N."/>
            <person name="Piofczyk T."/>
            <person name="de Lorenzo L."/>
            <person name="Barrero-Sicilia C."/>
            <person name="Mateos I."/>
            <person name="Piednoel M."/>
            <person name="Hagmann J."/>
            <person name="Chen-Min-Tao R."/>
            <person name="Iglesias-Fernandez R."/>
            <person name="Schuster S.C."/>
            <person name="Alonso-Blanco C."/>
            <person name="Roudier F."/>
            <person name="Carbonero P."/>
            <person name="Paz-Ares J."/>
            <person name="Davis S.J."/>
            <person name="Pecinka A."/>
            <person name="Quesneville H."/>
            <person name="Colot V."/>
            <person name="Lysak M.A."/>
            <person name="Weigel D."/>
            <person name="Coupland G."/>
            <person name="Schneeberger K."/>
        </authorList>
    </citation>
    <scope>NUCLEOTIDE SEQUENCE [LARGE SCALE GENOMIC DNA]</scope>
    <source>
        <strain evidence="3">cv. Pajares</strain>
    </source>
</reference>
<dbReference type="Gramene" id="KFK27413">
    <property type="protein sequence ID" value="KFK27413"/>
    <property type="gene ID" value="AALP_AA8G379600"/>
</dbReference>